<gene>
    <name evidence="3" type="ORF">CO173_00670</name>
</gene>
<dbReference type="Gene3D" id="3.40.50.720">
    <property type="entry name" value="NAD(P)-binding Rossmann-like Domain"/>
    <property type="match status" value="1"/>
</dbReference>
<organism evidence="3 4">
    <name type="scientific">Candidatus Uhrbacteria bacterium CG_4_9_14_3_um_filter_41_35</name>
    <dbReference type="NCBI Taxonomy" id="1975034"/>
    <lineage>
        <taxon>Bacteria</taxon>
        <taxon>Candidatus Uhriibacteriota</taxon>
    </lineage>
</organism>
<proteinExistence type="inferred from homology"/>
<dbReference type="Pfam" id="PF01370">
    <property type="entry name" value="Epimerase"/>
    <property type="match status" value="1"/>
</dbReference>
<dbReference type="SUPFAM" id="SSF51735">
    <property type="entry name" value="NAD(P)-binding Rossmann-fold domains"/>
    <property type="match status" value="1"/>
</dbReference>
<reference evidence="4" key="1">
    <citation type="submission" date="2017-09" db="EMBL/GenBank/DDBJ databases">
        <title>Depth-based differentiation of microbial function through sediment-hosted aquifers and enrichment of novel symbionts in the deep terrestrial subsurface.</title>
        <authorList>
            <person name="Probst A.J."/>
            <person name="Ladd B."/>
            <person name="Jarett J.K."/>
            <person name="Geller-Mcgrath D.E."/>
            <person name="Sieber C.M.K."/>
            <person name="Emerson J.B."/>
            <person name="Anantharaman K."/>
            <person name="Thomas B.C."/>
            <person name="Malmstrom R."/>
            <person name="Stieglmeier M."/>
            <person name="Klingl A."/>
            <person name="Woyke T."/>
            <person name="Ryan C.M."/>
            <person name="Banfield J.F."/>
        </authorList>
    </citation>
    <scope>NUCLEOTIDE SEQUENCE [LARGE SCALE GENOMIC DNA]</scope>
</reference>
<accession>A0A2M7XG97</accession>
<dbReference type="PANTHER" id="PTHR43000">
    <property type="entry name" value="DTDP-D-GLUCOSE 4,6-DEHYDRATASE-RELATED"/>
    <property type="match status" value="1"/>
</dbReference>
<dbReference type="Gene3D" id="3.90.25.10">
    <property type="entry name" value="UDP-galactose 4-epimerase, domain 1"/>
    <property type="match status" value="1"/>
</dbReference>
<dbReference type="InterPro" id="IPR036291">
    <property type="entry name" value="NAD(P)-bd_dom_sf"/>
</dbReference>
<evidence type="ECO:0000313" key="4">
    <source>
        <dbReference type="Proteomes" id="UP000231263"/>
    </source>
</evidence>
<dbReference type="InterPro" id="IPR001509">
    <property type="entry name" value="Epimerase_deHydtase"/>
</dbReference>
<dbReference type="AlphaFoldDB" id="A0A2M7XG97"/>
<evidence type="ECO:0000313" key="3">
    <source>
        <dbReference type="EMBL" id="PJA46891.1"/>
    </source>
</evidence>
<sequence length="305" mass="33279">MKIIVTGGAGFIGSNLVDELIFAGHSVVVVDHYERSKTRFENPKAKIYKIKFADIEMASVFEKEKPDAICHLAAQISVTESVKNPQKDAQNNIVDSIAMLEMAKKAGIKKIIFSSSGGGIYGDHPEIPTGIDLNANPLSPYGIGKQSFEYYLAGSGIPYVALRLANVYGPRQMSEGEAGVISIFIEKILKSEPAKIFGDGLATRDYVSVGDVCKAFVRALTTDYTGILNIGTGVETSVKELWQMVTDISGQETSVIYEAGRDGEVQRSVIDATLAKEILNWQPEVELTTGLKLTYDWFKKLNRGV</sequence>
<dbReference type="Proteomes" id="UP000231263">
    <property type="component" value="Unassembled WGS sequence"/>
</dbReference>
<comment type="similarity">
    <text evidence="1">Belongs to the NAD(P)-dependent epimerase/dehydratase family.</text>
</comment>
<protein>
    <submittedName>
        <fullName evidence="3">UDP-glucose 4-epimerase</fullName>
    </submittedName>
</protein>
<comment type="caution">
    <text evidence="3">The sequence shown here is derived from an EMBL/GenBank/DDBJ whole genome shotgun (WGS) entry which is preliminary data.</text>
</comment>
<evidence type="ECO:0000256" key="1">
    <source>
        <dbReference type="ARBA" id="ARBA00007637"/>
    </source>
</evidence>
<name>A0A2M7XG97_9BACT</name>
<feature type="domain" description="NAD-dependent epimerase/dehydratase" evidence="2">
    <location>
        <begin position="3"/>
        <end position="231"/>
    </location>
</feature>
<dbReference type="EMBL" id="PFWT01000006">
    <property type="protein sequence ID" value="PJA46891.1"/>
    <property type="molecule type" value="Genomic_DNA"/>
</dbReference>
<evidence type="ECO:0000259" key="2">
    <source>
        <dbReference type="Pfam" id="PF01370"/>
    </source>
</evidence>